<name>A0A803KYZ3_CHEQI</name>
<dbReference type="GO" id="GO:0005506">
    <property type="term" value="F:iron ion binding"/>
    <property type="evidence" value="ECO:0007669"/>
    <property type="project" value="InterPro"/>
</dbReference>
<dbReference type="Proteomes" id="UP000596660">
    <property type="component" value="Unplaced"/>
</dbReference>
<evidence type="ECO:0000256" key="1">
    <source>
        <dbReference type="ARBA" id="ARBA00010617"/>
    </source>
</evidence>
<dbReference type="PRINTS" id="PR00385">
    <property type="entry name" value="P450"/>
</dbReference>
<dbReference type="Gramene" id="AUR62004252-RA">
    <property type="protein sequence ID" value="AUR62004252-RA:cds"/>
    <property type="gene ID" value="AUR62004252"/>
</dbReference>
<proteinExistence type="inferred from homology"/>
<dbReference type="PANTHER" id="PTHR47950">
    <property type="entry name" value="CYTOCHROME P450, FAMILY 76, SUBFAMILY C, POLYPEPTIDE 5-RELATED"/>
    <property type="match status" value="1"/>
</dbReference>
<reference evidence="2" key="1">
    <citation type="journal article" date="2017" name="Nature">
        <title>The genome of Chenopodium quinoa.</title>
        <authorList>
            <person name="Jarvis D.E."/>
            <person name="Ho Y.S."/>
            <person name="Lightfoot D.J."/>
            <person name="Schmoeckel S.M."/>
            <person name="Li B."/>
            <person name="Borm T.J.A."/>
            <person name="Ohyanagi H."/>
            <person name="Mineta K."/>
            <person name="Michell C.T."/>
            <person name="Saber N."/>
            <person name="Kharbatia N.M."/>
            <person name="Rupper R.R."/>
            <person name="Sharp A.R."/>
            <person name="Dally N."/>
            <person name="Boughton B.A."/>
            <person name="Woo Y.H."/>
            <person name="Gao G."/>
            <person name="Schijlen E.G.W.M."/>
            <person name="Guo X."/>
            <person name="Momin A.A."/>
            <person name="Negrao S."/>
            <person name="Al-Babili S."/>
            <person name="Gehring C."/>
            <person name="Roessner U."/>
            <person name="Jung C."/>
            <person name="Murphy K."/>
            <person name="Arold S.T."/>
            <person name="Gojobori T."/>
            <person name="van der Linden C.G."/>
            <person name="van Loo E.N."/>
            <person name="Jellen E.N."/>
            <person name="Maughan P.J."/>
            <person name="Tester M."/>
        </authorList>
    </citation>
    <scope>NUCLEOTIDE SEQUENCE [LARGE SCALE GENOMIC DNA]</scope>
    <source>
        <strain evidence="2">cv. PI 614886</strain>
    </source>
</reference>
<dbReference type="GO" id="GO:0016705">
    <property type="term" value="F:oxidoreductase activity, acting on paired donors, with incorporation or reduction of molecular oxygen"/>
    <property type="evidence" value="ECO:0007669"/>
    <property type="project" value="InterPro"/>
</dbReference>
<dbReference type="GO" id="GO:0004497">
    <property type="term" value="F:monooxygenase activity"/>
    <property type="evidence" value="ECO:0007669"/>
    <property type="project" value="InterPro"/>
</dbReference>
<dbReference type="OMA" id="NRIFVEC"/>
<dbReference type="InterPro" id="IPR036396">
    <property type="entry name" value="Cyt_P450_sf"/>
</dbReference>
<dbReference type="InterPro" id="IPR002401">
    <property type="entry name" value="Cyt_P450_E_grp-I"/>
</dbReference>
<evidence type="ECO:0000313" key="2">
    <source>
        <dbReference type="EnsemblPlants" id="AUR62004252-RA:cds"/>
    </source>
</evidence>
<dbReference type="Gene3D" id="1.10.630.10">
    <property type="entry name" value="Cytochrome P450"/>
    <property type="match status" value="1"/>
</dbReference>
<protein>
    <recommendedName>
        <fullName evidence="4">Cytochrome P450</fullName>
    </recommendedName>
</protein>
<evidence type="ECO:0000313" key="3">
    <source>
        <dbReference type="Proteomes" id="UP000596660"/>
    </source>
</evidence>
<comment type="similarity">
    <text evidence="1">Belongs to the cytochrome P450 family.</text>
</comment>
<dbReference type="PRINTS" id="PR00463">
    <property type="entry name" value="EP450I"/>
</dbReference>
<dbReference type="AlphaFoldDB" id="A0A803KYZ3"/>
<evidence type="ECO:0008006" key="4">
    <source>
        <dbReference type="Google" id="ProtNLM"/>
    </source>
</evidence>
<organism evidence="2 3">
    <name type="scientific">Chenopodium quinoa</name>
    <name type="common">Quinoa</name>
    <dbReference type="NCBI Taxonomy" id="63459"/>
    <lineage>
        <taxon>Eukaryota</taxon>
        <taxon>Viridiplantae</taxon>
        <taxon>Streptophyta</taxon>
        <taxon>Embryophyta</taxon>
        <taxon>Tracheophyta</taxon>
        <taxon>Spermatophyta</taxon>
        <taxon>Magnoliopsida</taxon>
        <taxon>eudicotyledons</taxon>
        <taxon>Gunneridae</taxon>
        <taxon>Pentapetalae</taxon>
        <taxon>Caryophyllales</taxon>
        <taxon>Chenopodiaceae</taxon>
        <taxon>Chenopodioideae</taxon>
        <taxon>Atripliceae</taxon>
        <taxon>Chenopodium</taxon>
    </lineage>
</organism>
<sequence length="286" mass="32669">MFLNHDLALSSRYVPEAEKAENHEKFSMVWLPSVSPKRKTLRKIATIQLFTNRQLNMSQDIRRKKVKELVEYVQQCSEKGLPVNIGALKRTRGYFKKLLAIFEGIIDERLKDPTNVKDDVLGTLLKLVQDQELSVDDIRHMLVDLFIAGTDTTSSALEWAMTELLRNPEKMKKAQIELDQVLGKDGSIMQESDIANLPYIDAIVKETMRLHPGGPFLIPRKAEEDVLLCGYLIPKHSIVWVNIWSIGQDPSVWPNPNMFSPERFLEKNIDILWIGKKDVSSDATGK</sequence>
<dbReference type="SUPFAM" id="SSF48264">
    <property type="entry name" value="Cytochrome P450"/>
    <property type="match status" value="1"/>
</dbReference>
<dbReference type="InterPro" id="IPR001128">
    <property type="entry name" value="Cyt_P450"/>
</dbReference>
<dbReference type="Pfam" id="PF00067">
    <property type="entry name" value="p450"/>
    <property type="match status" value="1"/>
</dbReference>
<dbReference type="PANTHER" id="PTHR47950:SF44">
    <property type="entry name" value="CYTOCHROME P450, FAMILY 76, SUBFAMILY C, POLYPEPTIDE 5-RELATED"/>
    <property type="match status" value="1"/>
</dbReference>
<dbReference type="EnsemblPlants" id="AUR62004252-RA">
    <property type="protein sequence ID" value="AUR62004252-RA:cds"/>
    <property type="gene ID" value="AUR62004252"/>
</dbReference>
<dbReference type="GO" id="GO:0020037">
    <property type="term" value="F:heme binding"/>
    <property type="evidence" value="ECO:0007669"/>
    <property type="project" value="InterPro"/>
</dbReference>
<accession>A0A803KYZ3</accession>
<keyword evidence="3" id="KW-1185">Reference proteome</keyword>
<reference evidence="2" key="2">
    <citation type="submission" date="2021-03" db="UniProtKB">
        <authorList>
            <consortium name="EnsemblPlants"/>
        </authorList>
    </citation>
    <scope>IDENTIFICATION</scope>
</reference>